<sequence length="67" mass="7788">MNERHSPFFNRESNHSTLDFKGLQPAVIKLIDHHIRRRKYLRYSTSSTVTGHSGDYRLVNVITSSSQ</sequence>
<dbReference type="Proteomes" id="UP001060170">
    <property type="component" value="Chromosome 5"/>
</dbReference>
<evidence type="ECO:0000313" key="1">
    <source>
        <dbReference type="EMBL" id="KAI7954914.1"/>
    </source>
</evidence>
<proteinExistence type="predicted"/>
<reference evidence="1 2" key="3">
    <citation type="journal article" date="2022" name="Microbiol. Spectr.">
        <title>Folding features and dynamics of 3D genome architecture in plant fungal pathogens.</title>
        <authorList>
            <person name="Xia C."/>
        </authorList>
    </citation>
    <scope>NUCLEOTIDE SEQUENCE [LARGE SCALE GENOMIC DNA]</scope>
    <source>
        <strain evidence="1 2">93-210</strain>
    </source>
</reference>
<dbReference type="EMBL" id="CM045869">
    <property type="protein sequence ID" value="KAI7954914.1"/>
    <property type="molecule type" value="Genomic_DNA"/>
</dbReference>
<name>A0ACC0EKB6_9BASI</name>
<protein>
    <submittedName>
        <fullName evidence="1">Uncharacterized protein</fullName>
    </submittedName>
</protein>
<evidence type="ECO:0000313" key="2">
    <source>
        <dbReference type="Proteomes" id="UP001060170"/>
    </source>
</evidence>
<organism evidence="1 2">
    <name type="scientific">Puccinia striiformis f. sp. tritici</name>
    <dbReference type="NCBI Taxonomy" id="168172"/>
    <lineage>
        <taxon>Eukaryota</taxon>
        <taxon>Fungi</taxon>
        <taxon>Dikarya</taxon>
        <taxon>Basidiomycota</taxon>
        <taxon>Pucciniomycotina</taxon>
        <taxon>Pucciniomycetes</taxon>
        <taxon>Pucciniales</taxon>
        <taxon>Pucciniaceae</taxon>
        <taxon>Puccinia</taxon>
    </lineage>
</organism>
<gene>
    <name evidence="1" type="ORF">MJO28_005314</name>
</gene>
<accession>A0ACC0EKB6</accession>
<keyword evidence="2" id="KW-1185">Reference proteome</keyword>
<reference evidence="2" key="1">
    <citation type="journal article" date="2018" name="BMC Genomics">
        <title>Genomic insights into host adaptation between the wheat stripe rust pathogen (Puccinia striiformis f. sp. tritici) and the barley stripe rust pathogen (Puccinia striiformis f. sp. hordei).</title>
        <authorList>
            <person name="Xia C."/>
            <person name="Wang M."/>
            <person name="Yin C."/>
            <person name="Cornejo O.E."/>
            <person name="Hulbert S.H."/>
            <person name="Chen X."/>
        </authorList>
    </citation>
    <scope>NUCLEOTIDE SEQUENCE [LARGE SCALE GENOMIC DNA]</scope>
    <source>
        <strain evidence="2">93-210</strain>
    </source>
</reference>
<comment type="caution">
    <text evidence="1">The sequence shown here is derived from an EMBL/GenBank/DDBJ whole genome shotgun (WGS) entry which is preliminary data.</text>
</comment>
<reference evidence="2" key="2">
    <citation type="journal article" date="2018" name="Mol. Plant Microbe Interact.">
        <title>Genome sequence resources for the wheat stripe rust pathogen (Puccinia striiformis f. sp. tritici) and the barley stripe rust pathogen (Puccinia striiformis f. sp. hordei).</title>
        <authorList>
            <person name="Xia C."/>
            <person name="Wang M."/>
            <person name="Yin C."/>
            <person name="Cornejo O.E."/>
            <person name="Hulbert S.H."/>
            <person name="Chen X."/>
        </authorList>
    </citation>
    <scope>NUCLEOTIDE SEQUENCE [LARGE SCALE GENOMIC DNA]</scope>
    <source>
        <strain evidence="2">93-210</strain>
    </source>
</reference>